<evidence type="ECO:0000256" key="1">
    <source>
        <dbReference type="SAM" id="MobiDB-lite"/>
    </source>
</evidence>
<reference evidence="2" key="1">
    <citation type="submission" date="2020-11" db="EMBL/GenBank/DDBJ databases">
        <authorList>
            <person name="Tran Van P."/>
        </authorList>
    </citation>
    <scope>NUCLEOTIDE SEQUENCE</scope>
</reference>
<feature type="compositionally biased region" description="Low complexity" evidence="1">
    <location>
        <begin position="42"/>
        <end position="52"/>
    </location>
</feature>
<name>A0A7R9D880_TIMPO</name>
<protein>
    <submittedName>
        <fullName evidence="2">Uncharacterized protein</fullName>
    </submittedName>
</protein>
<dbReference type="InterPro" id="IPR019355">
    <property type="entry name" value="Cell_cycle_regulator_Mat89Bb"/>
</dbReference>
<dbReference type="Pfam" id="PF10221">
    <property type="entry name" value="Mat89Bb"/>
    <property type="match status" value="1"/>
</dbReference>
<organism evidence="2">
    <name type="scientific">Timema poppense</name>
    <name type="common">Walking stick</name>
    <dbReference type="NCBI Taxonomy" id="170557"/>
    <lineage>
        <taxon>Eukaryota</taxon>
        <taxon>Metazoa</taxon>
        <taxon>Ecdysozoa</taxon>
        <taxon>Arthropoda</taxon>
        <taxon>Hexapoda</taxon>
        <taxon>Insecta</taxon>
        <taxon>Pterygota</taxon>
        <taxon>Neoptera</taxon>
        <taxon>Polyneoptera</taxon>
        <taxon>Phasmatodea</taxon>
        <taxon>Timematodea</taxon>
        <taxon>Timematoidea</taxon>
        <taxon>Timematidae</taxon>
        <taxon>Timema</taxon>
    </lineage>
</organism>
<accession>A0A7R9D880</accession>
<proteinExistence type="predicted"/>
<dbReference type="EMBL" id="OD003641">
    <property type="protein sequence ID" value="CAD7408311.1"/>
    <property type="molecule type" value="Genomic_DNA"/>
</dbReference>
<sequence length="166" mass="17873">MATLFVLPLRLGKSSDTQPESGVRVSVIRATTDSPMSPPPVSMSAPSVVPRSLSRGSSGANSIYSRPQSLLDLWLSRTLAARETRPEFHGRLNSEVLPDGTLRTKLYPFIMDDQGPRKNAHAEGNIPTNSALALRILGVQCVLEDNCSSKVNSYRSLMVHGNEGGG</sequence>
<dbReference type="AlphaFoldDB" id="A0A7R9D880"/>
<gene>
    <name evidence="2" type="ORF">TPSB3V08_LOCUS6296</name>
</gene>
<feature type="region of interest" description="Disordered" evidence="1">
    <location>
        <begin position="31"/>
        <end position="60"/>
    </location>
</feature>
<evidence type="ECO:0000313" key="2">
    <source>
        <dbReference type="EMBL" id="CAD7408311.1"/>
    </source>
</evidence>